<protein>
    <submittedName>
        <fullName evidence="10">Major facilitator superfamily transporter</fullName>
    </submittedName>
</protein>
<feature type="transmembrane region" description="Helical" evidence="8">
    <location>
        <begin position="310"/>
        <end position="329"/>
    </location>
</feature>
<evidence type="ECO:0000256" key="4">
    <source>
        <dbReference type="ARBA" id="ARBA00022475"/>
    </source>
</evidence>
<dbReference type="PANTHER" id="PTHR42718:SF9">
    <property type="entry name" value="MAJOR FACILITATOR SUPERFAMILY MULTIDRUG TRANSPORTER MFSC"/>
    <property type="match status" value="1"/>
</dbReference>
<keyword evidence="5 8" id="KW-0812">Transmembrane</keyword>
<proteinExistence type="inferred from homology"/>
<dbReference type="GO" id="GO:0022857">
    <property type="term" value="F:transmembrane transporter activity"/>
    <property type="evidence" value="ECO:0007669"/>
    <property type="project" value="InterPro"/>
</dbReference>
<accession>A0A069CX79</accession>
<feature type="transmembrane region" description="Helical" evidence="8">
    <location>
        <begin position="203"/>
        <end position="222"/>
    </location>
</feature>
<evidence type="ECO:0000256" key="6">
    <source>
        <dbReference type="ARBA" id="ARBA00022989"/>
    </source>
</evidence>
<dbReference type="EMBL" id="DF820499">
    <property type="protein sequence ID" value="GAK31788.1"/>
    <property type="molecule type" value="Genomic_DNA"/>
</dbReference>
<comment type="similarity">
    <text evidence="2">Belongs to the major facilitator superfamily. EmrB family.</text>
</comment>
<feature type="transmembrane region" description="Helical" evidence="8">
    <location>
        <begin position="109"/>
        <end position="129"/>
    </location>
</feature>
<feature type="transmembrane region" description="Helical" evidence="8">
    <location>
        <begin position="234"/>
        <end position="254"/>
    </location>
</feature>
<name>A0A069CX79_WEIOS</name>
<feature type="transmembrane region" description="Helical" evidence="8">
    <location>
        <begin position="170"/>
        <end position="191"/>
    </location>
</feature>
<keyword evidence="4" id="KW-1003">Cell membrane</keyword>
<evidence type="ECO:0000256" key="8">
    <source>
        <dbReference type="SAM" id="Phobius"/>
    </source>
</evidence>
<evidence type="ECO:0000256" key="3">
    <source>
        <dbReference type="ARBA" id="ARBA00022448"/>
    </source>
</evidence>
<organism evidence="10 11">
    <name type="scientific">Weissella oryzae (strain DSM 25784 / JCM 18191 / LMG 30913 / SG25)</name>
    <dbReference type="NCBI Taxonomy" id="1329250"/>
    <lineage>
        <taxon>Bacteria</taxon>
        <taxon>Bacillati</taxon>
        <taxon>Bacillota</taxon>
        <taxon>Bacilli</taxon>
        <taxon>Lactobacillales</taxon>
        <taxon>Lactobacillaceae</taxon>
        <taxon>Weissella</taxon>
    </lineage>
</organism>
<dbReference type="Proteomes" id="UP000030643">
    <property type="component" value="Unassembled WGS sequence"/>
</dbReference>
<evidence type="ECO:0000256" key="5">
    <source>
        <dbReference type="ARBA" id="ARBA00022692"/>
    </source>
</evidence>
<dbReference type="Gene3D" id="1.20.1250.20">
    <property type="entry name" value="MFS general substrate transporter like domains"/>
    <property type="match status" value="1"/>
</dbReference>
<dbReference type="InterPro" id="IPR011701">
    <property type="entry name" value="MFS"/>
</dbReference>
<evidence type="ECO:0000313" key="11">
    <source>
        <dbReference type="Proteomes" id="UP000030643"/>
    </source>
</evidence>
<gene>
    <name evidence="10" type="ORF">WOSG25_160030</name>
</gene>
<evidence type="ECO:0000259" key="9">
    <source>
        <dbReference type="PROSITE" id="PS50850"/>
    </source>
</evidence>
<keyword evidence="3" id="KW-0813">Transport</keyword>
<dbReference type="PANTHER" id="PTHR42718">
    <property type="entry name" value="MAJOR FACILITATOR SUPERFAMILY MULTIDRUG TRANSPORTER MFSC"/>
    <property type="match status" value="1"/>
</dbReference>
<dbReference type="InterPro" id="IPR004638">
    <property type="entry name" value="EmrB-like"/>
</dbReference>
<keyword evidence="6 8" id="KW-1133">Transmembrane helix</keyword>
<evidence type="ECO:0000256" key="1">
    <source>
        <dbReference type="ARBA" id="ARBA00004651"/>
    </source>
</evidence>
<dbReference type="PROSITE" id="PS50850">
    <property type="entry name" value="MFS"/>
    <property type="match status" value="1"/>
</dbReference>
<dbReference type="RefSeq" id="WP_045477129.1">
    <property type="nucleotide sequence ID" value="NZ_DF820499.1"/>
</dbReference>
<keyword evidence="11" id="KW-1185">Reference proteome</keyword>
<dbReference type="NCBIfam" id="TIGR00711">
    <property type="entry name" value="efflux_EmrB"/>
    <property type="match status" value="1"/>
</dbReference>
<evidence type="ECO:0000256" key="2">
    <source>
        <dbReference type="ARBA" id="ARBA00008537"/>
    </source>
</evidence>
<feature type="domain" description="Major facilitator superfamily (MFS) profile" evidence="9">
    <location>
        <begin position="18"/>
        <end position="474"/>
    </location>
</feature>
<dbReference type="InterPro" id="IPR036259">
    <property type="entry name" value="MFS_trans_sf"/>
</dbReference>
<feature type="transmembrane region" description="Helical" evidence="8">
    <location>
        <begin position="141"/>
        <end position="164"/>
    </location>
</feature>
<evidence type="ECO:0000313" key="10">
    <source>
        <dbReference type="EMBL" id="GAK31788.1"/>
    </source>
</evidence>
<dbReference type="Gene3D" id="1.20.1720.10">
    <property type="entry name" value="Multidrug resistance protein D"/>
    <property type="match status" value="1"/>
</dbReference>
<feature type="transmembrane region" description="Helical" evidence="8">
    <location>
        <begin position="452"/>
        <end position="470"/>
    </location>
</feature>
<dbReference type="InterPro" id="IPR020846">
    <property type="entry name" value="MFS_dom"/>
</dbReference>
<feature type="transmembrane region" description="Helical" evidence="8">
    <location>
        <begin position="401"/>
        <end position="421"/>
    </location>
</feature>
<dbReference type="Pfam" id="PF07690">
    <property type="entry name" value="MFS_1"/>
    <property type="match status" value="1"/>
</dbReference>
<dbReference type="eggNOG" id="COG2814">
    <property type="taxonomic scope" value="Bacteria"/>
</dbReference>
<feature type="transmembrane region" description="Helical" evidence="8">
    <location>
        <begin position="336"/>
        <end position="355"/>
    </location>
</feature>
<reference evidence="11" key="1">
    <citation type="journal article" date="2014" name="Genome Announc.">
        <title>Draft genome sequence of Weissella oryzae SG25T, isolated from fermented rice grains.</title>
        <authorList>
            <person name="Tanizawa Y."/>
            <person name="Fujisawa T."/>
            <person name="Mochizuki T."/>
            <person name="Kaminuma E."/>
            <person name="Suzuki Y."/>
            <person name="Nakamura Y."/>
            <person name="Tohno M."/>
        </authorList>
    </citation>
    <scope>NUCLEOTIDE SEQUENCE [LARGE SCALE GENOMIC DNA]</scope>
    <source>
        <strain evidence="11">DSM 25784 / JCM 18191 / LMG 30913 / SG25</strain>
    </source>
</reference>
<dbReference type="SUPFAM" id="SSF103473">
    <property type="entry name" value="MFS general substrate transporter"/>
    <property type="match status" value="1"/>
</dbReference>
<feature type="transmembrane region" description="Helical" evidence="8">
    <location>
        <begin position="15"/>
        <end position="36"/>
    </location>
</feature>
<dbReference type="GO" id="GO:0005886">
    <property type="term" value="C:plasma membrane"/>
    <property type="evidence" value="ECO:0007669"/>
    <property type="project" value="UniProtKB-SubCell"/>
</dbReference>
<comment type="subcellular location">
    <subcellularLocation>
        <location evidence="1">Cell membrane</location>
        <topology evidence="1">Multi-pass membrane protein</topology>
    </subcellularLocation>
</comment>
<dbReference type="CDD" id="cd17503">
    <property type="entry name" value="MFS_LmrB_MDR_like"/>
    <property type="match status" value="1"/>
</dbReference>
<feature type="transmembrane region" description="Helical" evidence="8">
    <location>
        <begin position="84"/>
        <end position="103"/>
    </location>
</feature>
<feature type="transmembrane region" description="Helical" evidence="8">
    <location>
        <begin position="361"/>
        <end position="380"/>
    </location>
</feature>
<feature type="transmembrane region" description="Helical" evidence="8">
    <location>
        <begin position="56"/>
        <end position="77"/>
    </location>
</feature>
<dbReference type="AlphaFoldDB" id="A0A069CX79"/>
<feature type="transmembrane region" description="Helical" evidence="8">
    <location>
        <begin position="275"/>
        <end position="298"/>
    </location>
</feature>
<keyword evidence="7 8" id="KW-0472">Membrane</keyword>
<sequence>MQNIVLDEKVSMKKVIPIVMTISVGMLLVMMDTTIMNIAVPTLNKSFNTSLKTVQWVITGYTFALAAVIPLSGWLADRFSDKKVFFSAIALFTFASYLCSLASSIDYLILFRVIQGLSGGIVGPIGMALSWKVIPQEKRGALMGLLGLPMLIAPIAGPLLSGWLLDIASWHAVFLINIPVGLVALFLVYKFIPTSKEIQNEKLDWKGLLLAPIGFLSILNGINRLGGHSLNDALTSGLIILGVLLIIVFYFVELKSKNALMAVEAFKDGRFVRGILVSWLNQIVYFGTMLLVPLFLQTAKGYSPLHAGEMLAPLAIASFVGMVIGGKLFDRWGVRAAALPGVALMIAGIYLLTGLSVTTSLTQLISMILLLGVGQGMTMMQISTYNLSVAPKNVVTRITPMINSAMQIVNSLAVILLSNVLTKNIAQATKSLDVFNQAAFKKSIIEAYGTTFWLPLGLLVVSWLLVTTLSNKTNKVQKSQTV</sequence>
<evidence type="ECO:0000256" key="7">
    <source>
        <dbReference type="ARBA" id="ARBA00023136"/>
    </source>
</evidence>
<dbReference type="OrthoDB" id="102502at2"/>